<dbReference type="PANTHER" id="PTHR20883:SF49">
    <property type="entry name" value="PHYTANOYL-COA DIOXYGENASE"/>
    <property type="match status" value="1"/>
</dbReference>
<keyword evidence="3" id="KW-1185">Reference proteome</keyword>
<organism evidence="2 3">
    <name type="scientific">Candidatus Entotheonella gemina</name>
    <dbReference type="NCBI Taxonomy" id="1429439"/>
    <lineage>
        <taxon>Bacteria</taxon>
        <taxon>Pseudomonadati</taxon>
        <taxon>Nitrospinota/Tectimicrobiota group</taxon>
        <taxon>Candidatus Tectimicrobiota</taxon>
        <taxon>Candidatus Entotheonellia</taxon>
        <taxon>Candidatus Entotheonellales</taxon>
        <taxon>Candidatus Entotheonellaceae</taxon>
        <taxon>Candidatus Entotheonella</taxon>
    </lineage>
</organism>
<accession>W4MG21</accession>
<comment type="caution">
    <text evidence="2">The sequence shown here is derived from an EMBL/GenBank/DDBJ whole genome shotgun (WGS) entry which is preliminary data.</text>
</comment>
<feature type="region of interest" description="Disordered" evidence="1">
    <location>
        <begin position="240"/>
        <end position="263"/>
    </location>
</feature>
<name>W4MG21_9BACT</name>
<dbReference type="HOGENOM" id="CLU_048953_2_0_7"/>
<proteinExistence type="predicted"/>
<dbReference type="Pfam" id="PF05721">
    <property type="entry name" value="PhyH"/>
    <property type="match status" value="1"/>
</dbReference>
<dbReference type="AlphaFoldDB" id="W4MG21"/>
<dbReference type="Proteomes" id="UP000019140">
    <property type="component" value="Unassembled WGS sequence"/>
</dbReference>
<dbReference type="InterPro" id="IPR008775">
    <property type="entry name" value="Phytyl_CoA_dOase-like"/>
</dbReference>
<dbReference type="GO" id="GO:0016706">
    <property type="term" value="F:2-oxoglutarate-dependent dioxygenase activity"/>
    <property type="evidence" value="ECO:0007669"/>
    <property type="project" value="UniProtKB-ARBA"/>
</dbReference>
<dbReference type="EMBL" id="AZHX01000124">
    <property type="protein sequence ID" value="ETX08846.1"/>
    <property type="molecule type" value="Genomic_DNA"/>
</dbReference>
<protein>
    <recommendedName>
        <fullName evidence="4">Phytanoyl-CoA dioxygenase</fullName>
    </recommendedName>
</protein>
<gene>
    <name evidence="2" type="ORF">ETSY2_03045</name>
</gene>
<sequence>MISEDTVVQYERDGAVCVRGLFSQAWLELLAAGLERNLAEPGPHAKTYTEAGRPGFFFGDYCNWQRIPEYRQFAFASPAADLAAAVMRSTKVNFFHEHVLVKEPRTEDRTPWHHDQPYWVVDGNQVCSIWLPLDPVPQDVCVEFIKGSHRWGKWFTPKRFADHDDHPSREGETIPDIDGNRHEYDMLRWALEPGDCIVFHALTVHGAPGNSSATNRRRAIATRWTGDDARFTRREGFMSPPFEEVTLPPGEAMDSPTFPVVRS</sequence>
<dbReference type="PANTHER" id="PTHR20883">
    <property type="entry name" value="PHYTANOYL-COA DIOXYGENASE DOMAIN CONTAINING 1"/>
    <property type="match status" value="1"/>
</dbReference>
<evidence type="ECO:0008006" key="4">
    <source>
        <dbReference type="Google" id="ProtNLM"/>
    </source>
</evidence>
<evidence type="ECO:0000313" key="3">
    <source>
        <dbReference type="Proteomes" id="UP000019140"/>
    </source>
</evidence>
<evidence type="ECO:0000256" key="1">
    <source>
        <dbReference type="SAM" id="MobiDB-lite"/>
    </source>
</evidence>
<evidence type="ECO:0000313" key="2">
    <source>
        <dbReference type="EMBL" id="ETX08846.1"/>
    </source>
</evidence>
<dbReference type="Gene3D" id="2.60.120.620">
    <property type="entry name" value="q2cbj1_9rhob like domain"/>
    <property type="match status" value="1"/>
</dbReference>
<dbReference type="PATRIC" id="fig|1429439.4.peg.522"/>
<reference evidence="2 3" key="1">
    <citation type="journal article" date="2014" name="Nature">
        <title>An environmental bacterial taxon with a large and distinct metabolic repertoire.</title>
        <authorList>
            <person name="Wilson M.C."/>
            <person name="Mori T."/>
            <person name="Ruckert C."/>
            <person name="Uria A.R."/>
            <person name="Helf M.J."/>
            <person name="Takada K."/>
            <person name="Gernert C."/>
            <person name="Steffens U.A."/>
            <person name="Heycke N."/>
            <person name="Schmitt S."/>
            <person name="Rinke C."/>
            <person name="Helfrich E.J."/>
            <person name="Brachmann A.O."/>
            <person name="Gurgui C."/>
            <person name="Wakimoto T."/>
            <person name="Kracht M."/>
            <person name="Crusemann M."/>
            <person name="Hentschel U."/>
            <person name="Abe I."/>
            <person name="Matsunaga S."/>
            <person name="Kalinowski J."/>
            <person name="Takeyama H."/>
            <person name="Piel J."/>
        </authorList>
    </citation>
    <scope>NUCLEOTIDE SEQUENCE [LARGE SCALE GENOMIC DNA]</scope>
    <source>
        <strain evidence="3">TSY2</strain>
    </source>
</reference>
<dbReference type="SUPFAM" id="SSF51197">
    <property type="entry name" value="Clavaminate synthase-like"/>
    <property type="match status" value="1"/>
</dbReference>
<dbReference type="GO" id="GO:0005506">
    <property type="term" value="F:iron ion binding"/>
    <property type="evidence" value="ECO:0007669"/>
    <property type="project" value="UniProtKB-ARBA"/>
</dbReference>